<reference evidence="2" key="1">
    <citation type="journal article" date="2014" name="Int. J. Syst. Evol. Microbiol.">
        <title>Complete genome sequence of Corynebacterium casei LMG S-19264T (=DSM 44701T), isolated from a smear-ripened cheese.</title>
        <authorList>
            <consortium name="US DOE Joint Genome Institute (JGI-PGF)"/>
            <person name="Walter F."/>
            <person name="Albersmeier A."/>
            <person name="Kalinowski J."/>
            <person name="Ruckert C."/>
        </authorList>
    </citation>
    <scope>NUCLEOTIDE SEQUENCE</scope>
    <source>
        <strain evidence="2">JCM 4956</strain>
    </source>
</reference>
<dbReference type="EMBL" id="BMWD01000043">
    <property type="protein sequence ID" value="GGX95543.1"/>
    <property type="molecule type" value="Genomic_DNA"/>
</dbReference>
<evidence type="ECO:0008006" key="4">
    <source>
        <dbReference type="Google" id="ProtNLM"/>
    </source>
</evidence>
<dbReference type="Proteomes" id="UP000645555">
    <property type="component" value="Unassembled WGS sequence"/>
</dbReference>
<keyword evidence="1" id="KW-0812">Transmembrane</keyword>
<keyword evidence="1" id="KW-0472">Membrane</keyword>
<evidence type="ECO:0000313" key="3">
    <source>
        <dbReference type="Proteomes" id="UP000645555"/>
    </source>
</evidence>
<keyword evidence="3" id="KW-1185">Reference proteome</keyword>
<protein>
    <recommendedName>
        <fullName evidence="4">PH domain-containing protein</fullName>
    </recommendedName>
</protein>
<dbReference type="AlphaFoldDB" id="A0A918NTW3"/>
<proteinExistence type="predicted"/>
<reference evidence="2" key="2">
    <citation type="submission" date="2020-09" db="EMBL/GenBank/DDBJ databases">
        <authorList>
            <person name="Sun Q."/>
            <person name="Ohkuma M."/>
        </authorList>
    </citation>
    <scope>NUCLEOTIDE SEQUENCE</scope>
    <source>
        <strain evidence="2">JCM 4956</strain>
    </source>
</reference>
<organism evidence="2 3">
    <name type="scientific">Streptomyces fructofermentans</name>
    <dbReference type="NCBI Taxonomy" id="152141"/>
    <lineage>
        <taxon>Bacteria</taxon>
        <taxon>Bacillati</taxon>
        <taxon>Actinomycetota</taxon>
        <taxon>Actinomycetes</taxon>
        <taxon>Kitasatosporales</taxon>
        <taxon>Streptomycetaceae</taxon>
        <taxon>Streptomyces</taxon>
    </lineage>
</organism>
<evidence type="ECO:0000256" key="1">
    <source>
        <dbReference type="SAM" id="Phobius"/>
    </source>
</evidence>
<name>A0A918NTW3_9ACTN</name>
<evidence type="ECO:0000313" key="2">
    <source>
        <dbReference type="EMBL" id="GGX95543.1"/>
    </source>
</evidence>
<feature type="transmembrane region" description="Helical" evidence="1">
    <location>
        <begin position="27"/>
        <end position="46"/>
    </location>
</feature>
<gene>
    <name evidence="2" type="ORF">GCM10010515_72760</name>
</gene>
<keyword evidence="1" id="KW-1133">Transmembrane helix</keyword>
<comment type="caution">
    <text evidence="2">The sequence shown here is derived from an EMBL/GenBank/DDBJ whole genome shotgun (WGS) entry which is preliminary data.</text>
</comment>
<accession>A0A918NTW3</accession>
<sequence>MNDPVGFDSPAGAGGAPHVFRLGVVQIAAPVLGGGLASIVLAYVLVGASGGRPTSGELWTWVSATLLATVVVPVLPPHHRVELRDDCLVIRGGGRREIAWRDVIGMEVRRTAGVRTVAVHVSDGRLITLRAPMSLLDRGFDDKAQVLMGWWTARRSGADRM</sequence>